<evidence type="ECO:0000256" key="1">
    <source>
        <dbReference type="ARBA" id="ARBA00001933"/>
    </source>
</evidence>
<keyword evidence="2 5" id="KW-0808">Transferase</keyword>
<dbReference type="Proteomes" id="UP000547058">
    <property type="component" value="Unassembled WGS sequence"/>
</dbReference>
<evidence type="ECO:0000256" key="2">
    <source>
        <dbReference type="ARBA" id="ARBA00022679"/>
    </source>
</evidence>
<sequence length="404" mass="42031">MARPDLFDRVQTLRAQRDAQGIAPPPRAVSRRDGVRVEVDGHWLAQFCSSDYLGLAQQFGVVNALQEAAARDGFGAGATPAAGGRHVLHEALENDVAQWLGYPRGLLFGSSFLANLAVQQALLGEDGDVCVQDHGNAASLLDASALSGARLRRYPHLDSEGAMRQLKHAADGAAMLVTEALFAAEGDAAPLRSLSLVARMQQALFCVDDAHGIGILGEQGRGSVAAAGLGIAEVPLQVLSLENALGGAGAVVVGDAALIGHLAATARPYLHATALPPALAAASLDALRLVRRDDWRRERLSELIDVFRGSARGHGLALMPTETPIQPLPCASDAEARALSQALQQAGWWVEAVHVAGATDGSARLRVRLSALHTAAQVQALVEAIAQARDGLASGPAWPAAALA</sequence>
<feature type="domain" description="Aminotransferase class I/classII large" evidence="4">
    <location>
        <begin position="46"/>
        <end position="385"/>
    </location>
</feature>
<dbReference type="SUPFAM" id="SSF53383">
    <property type="entry name" value="PLP-dependent transferases"/>
    <property type="match status" value="1"/>
</dbReference>
<dbReference type="AlphaFoldDB" id="A0A7W3FMD8"/>
<dbReference type="InterPro" id="IPR050087">
    <property type="entry name" value="AON_synthase_class-II"/>
</dbReference>
<dbReference type="InterPro" id="IPR015422">
    <property type="entry name" value="PyrdxlP-dep_Trfase_small"/>
</dbReference>
<dbReference type="RefSeq" id="WP_182339352.1">
    <property type="nucleotide sequence ID" value="NZ_JACGXS010000004.1"/>
</dbReference>
<comment type="cofactor">
    <cofactor evidence="1">
        <name>pyridoxal 5'-phosphate</name>
        <dbReference type="ChEBI" id="CHEBI:597326"/>
    </cofactor>
</comment>
<dbReference type="GO" id="GO:0030170">
    <property type="term" value="F:pyridoxal phosphate binding"/>
    <property type="evidence" value="ECO:0007669"/>
    <property type="project" value="InterPro"/>
</dbReference>
<dbReference type="InterPro" id="IPR004839">
    <property type="entry name" value="Aminotransferase_I/II_large"/>
</dbReference>
<name>A0A7W3FMD8_9GAMM</name>
<dbReference type="EMBL" id="JACGXS010000004">
    <property type="protein sequence ID" value="MBA8682224.1"/>
    <property type="molecule type" value="Genomic_DNA"/>
</dbReference>
<evidence type="ECO:0000256" key="3">
    <source>
        <dbReference type="ARBA" id="ARBA00022898"/>
    </source>
</evidence>
<evidence type="ECO:0000259" key="4">
    <source>
        <dbReference type="Pfam" id="PF00155"/>
    </source>
</evidence>
<dbReference type="InterPro" id="IPR015421">
    <property type="entry name" value="PyrdxlP-dep_Trfase_major"/>
</dbReference>
<evidence type="ECO:0000313" key="5">
    <source>
        <dbReference type="EMBL" id="MBA8682224.1"/>
    </source>
</evidence>
<dbReference type="GO" id="GO:0008483">
    <property type="term" value="F:transaminase activity"/>
    <property type="evidence" value="ECO:0007669"/>
    <property type="project" value="UniProtKB-KW"/>
</dbReference>
<proteinExistence type="predicted"/>
<keyword evidence="6" id="KW-1185">Reference proteome</keyword>
<keyword evidence="5" id="KW-0032">Aminotransferase</keyword>
<gene>
    <name evidence="5" type="ORF">H4O11_10430</name>
</gene>
<dbReference type="GO" id="GO:0008710">
    <property type="term" value="F:8-amino-7-oxononanoate synthase activity"/>
    <property type="evidence" value="ECO:0007669"/>
    <property type="project" value="TreeGrafter"/>
</dbReference>
<evidence type="ECO:0000313" key="6">
    <source>
        <dbReference type="Proteomes" id="UP000547058"/>
    </source>
</evidence>
<dbReference type="Pfam" id="PF00155">
    <property type="entry name" value="Aminotran_1_2"/>
    <property type="match status" value="1"/>
</dbReference>
<dbReference type="Gene3D" id="3.90.1150.10">
    <property type="entry name" value="Aspartate Aminotransferase, domain 1"/>
    <property type="match status" value="1"/>
</dbReference>
<dbReference type="PANTHER" id="PTHR13693:SF100">
    <property type="entry name" value="8-AMINO-7-OXONONANOATE SYNTHASE"/>
    <property type="match status" value="1"/>
</dbReference>
<protein>
    <submittedName>
        <fullName evidence="5">Aminotransferase class I/II-fold pyridoxal phosphate-dependent enzyme</fullName>
    </submittedName>
</protein>
<organism evidence="5 6">
    <name type="scientific">Stenotrophomonas tumulicola</name>
    <dbReference type="NCBI Taxonomy" id="1685415"/>
    <lineage>
        <taxon>Bacteria</taxon>
        <taxon>Pseudomonadati</taxon>
        <taxon>Pseudomonadota</taxon>
        <taxon>Gammaproteobacteria</taxon>
        <taxon>Lysobacterales</taxon>
        <taxon>Lysobacteraceae</taxon>
        <taxon>Stenotrophomonas</taxon>
    </lineage>
</organism>
<accession>A0A7W3FMD8</accession>
<keyword evidence="3" id="KW-0663">Pyridoxal phosphate</keyword>
<dbReference type="GO" id="GO:0009102">
    <property type="term" value="P:biotin biosynthetic process"/>
    <property type="evidence" value="ECO:0007669"/>
    <property type="project" value="TreeGrafter"/>
</dbReference>
<reference evidence="5 6" key="1">
    <citation type="submission" date="2020-08" db="EMBL/GenBank/DDBJ databases">
        <title>Stenotrophomonas tumulicola JCM 30961.</title>
        <authorList>
            <person name="Deng Y."/>
        </authorList>
    </citation>
    <scope>NUCLEOTIDE SEQUENCE [LARGE SCALE GENOMIC DNA]</scope>
    <source>
        <strain evidence="5 6">JCM 30961</strain>
    </source>
</reference>
<dbReference type="InterPro" id="IPR015424">
    <property type="entry name" value="PyrdxlP-dep_Trfase"/>
</dbReference>
<dbReference type="Gene3D" id="3.40.640.10">
    <property type="entry name" value="Type I PLP-dependent aspartate aminotransferase-like (Major domain)"/>
    <property type="match status" value="1"/>
</dbReference>
<comment type="caution">
    <text evidence="5">The sequence shown here is derived from an EMBL/GenBank/DDBJ whole genome shotgun (WGS) entry which is preliminary data.</text>
</comment>
<dbReference type="PANTHER" id="PTHR13693">
    <property type="entry name" value="CLASS II AMINOTRANSFERASE/8-AMINO-7-OXONONANOATE SYNTHASE"/>
    <property type="match status" value="1"/>
</dbReference>